<sequence length="869" mass="97695">MTKQRTVWFLVGLEHALRFNQSVCALLFPIALQITVAAYCAQKAGSMATLDRESDPLPKIAASPLVPLNIQAGHGGTLQTLNCSAREIRDQRRSMRRVARSEPLYRRADIRQQPYVISSNQRHNKPTHDQAPDQQVSLDSRITNDDIQAANILMLFAKRHLNIYNDEARTNTSATECVANSNNNNTSKNYTIPHKLLLRIVKSLRIPAFAGRARQRWKKDFTMKLMVSCMMVRHVVPSMPMPLLLQQAMHVAEQLVNHARLKKMPDEQDICCLDCGMLPVLPVTGQCGHTRCLECIRNSATCTCGTPAPQDLYVDTCVQYLIGKLLANKQSSRVALRATEQPPVRGQLLHDFVCAILGRVIQELKSIKLRSKVRFKSQSCVQLRSNKFVANMPPRAPHPQDSSPNSLGYLDFSSSLWVTKTESPVPVDYVLEDKSDVNLESATSGSMVNDCVALKMRCENCQALARRRTVAQRLSRGLRVSLTISPDSFSAPDVPARLPMTPQARVLHACELIRRQCYLEAAAHLARAATCTDFYLARRLLVQTIAILLEDREPELVAREVSGFVGQQAAESWLTSSDLECVLCRDTLVAPVTTPCGHTYCRRCIEHSMDYRRTCPLCMRDLENFNLALTKKTQFVCAALASINILHSPPPLDPSVVPVFVCVTAFPKVPCPLMISDPRYRVFIRRILESGTRRLGMVARNEDHSDSDYGTMLEVRDCVECHDGRIILSTIGISRFKIVERIMDGCLARVEMLTDKVPTDPNTIQILRLIGTEVGIKACVWIKNLEYSVRSKIERAFGKMPYTDEEWWKNPDGPDWLWWLIASLPLAPELKGMMISSSRLVTRLCAMRRSLQLVLDAAAYGHCMRDDTQ</sequence>
<organism evidence="1 2">
    <name type="scientific">Choristoneura fumiferana</name>
    <name type="common">Spruce budworm moth</name>
    <name type="synonym">Archips fumiferana</name>
    <dbReference type="NCBI Taxonomy" id="7141"/>
    <lineage>
        <taxon>Eukaryota</taxon>
        <taxon>Metazoa</taxon>
        <taxon>Ecdysozoa</taxon>
        <taxon>Arthropoda</taxon>
        <taxon>Hexapoda</taxon>
        <taxon>Insecta</taxon>
        <taxon>Pterygota</taxon>
        <taxon>Neoptera</taxon>
        <taxon>Endopterygota</taxon>
        <taxon>Lepidoptera</taxon>
        <taxon>Glossata</taxon>
        <taxon>Ditrysia</taxon>
        <taxon>Tortricoidea</taxon>
        <taxon>Tortricidae</taxon>
        <taxon>Tortricinae</taxon>
        <taxon>Choristoneura</taxon>
    </lineage>
</organism>
<proteinExistence type="predicted"/>
<accession>A0ACC0K304</accession>
<evidence type="ECO:0000313" key="2">
    <source>
        <dbReference type="Proteomes" id="UP001064048"/>
    </source>
</evidence>
<dbReference type="EMBL" id="CM046131">
    <property type="protein sequence ID" value="KAI8430773.1"/>
    <property type="molecule type" value="Genomic_DNA"/>
</dbReference>
<dbReference type="Proteomes" id="UP001064048">
    <property type="component" value="Chromosome Z"/>
</dbReference>
<reference evidence="1 2" key="1">
    <citation type="journal article" date="2022" name="Genome Biol. Evol.">
        <title>The Spruce Budworm Genome: Reconstructing the Evolutionary History of Antifreeze Proteins.</title>
        <authorList>
            <person name="Beliveau C."/>
            <person name="Gagne P."/>
            <person name="Picq S."/>
            <person name="Vernygora O."/>
            <person name="Keeling C.I."/>
            <person name="Pinkney K."/>
            <person name="Doucet D."/>
            <person name="Wen F."/>
            <person name="Johnston J.S."/>
            <person name="Maaroufi H."/>
            <person name="Boyle B."/>
            <person name="Laroche J."/>
            <person name="Dewar K."/>
            <person name="Juretic N."/>
            <person name="Blackburn G."/>
            <person name="Nisole A."/>
            <person name="Brunet B."/>
            <person name="Brandao M."/>
            <person name="Lumley L."/>
            <person name="Duan J."/>
            <person name="Quan G."/>
            <person name="Lucarotti C.J."/>
            <person name="Roe A.D."/>
            <person name="Sperling F.A.H."/>
            <person name="Levesque R.C."/>
            <person name="Cusson M."/>
        </authorList>
    </citation>
    <scope>NUCLEOTIDE SEQUENCE [LARGE SCALE GENOMIC DNA]</scope>
    <source>
        <strain evidence="1">Glfc:IPQL:Cfum</strain>
    </source>
</reference>
<name>A0ACC0K304_CHOFU</name>
<keyword evidence="2" id="KW-1185">Reference proteome</keyword>
<evidence type="ECO:0000313" key="1">
    <source>
        <dbReference type="EMBL" id="KAI8430773.1"/>
    </source>
</evidence>
<protein>
    <submittedName>
        <fullName evidence="1">Uncharacterized protein</fullName>
    </submittedName>
</protein>
<gene>
    <name evidence="1" type="ORF">MSG28_000935</name>
</gene>
<comment type="caution">
    <text evidence="1">The sequence shown here is derived from an EMBL/GenBank/DDBJ whole genome shotgun (WGS) entry which is preliminary data.</text>
</comment>